<feature type="compositionally biased region" description="Polar residues" evidence="9">
    <location>
        <begin position="8"/>
        <end position="17"/>
    </location>
</feature>
<dbReference type="OMA" id="PRRDNEY"/>
<feature type="binding site" evidence="8">
    <location>
        <position position="315"/>
    </location>
    <ligand>
        <name>ATP</name>
        <dbReference type="ChEBI" id="CHEBI:30616"/>
    </ligand>
</feature>
<name>A0A1W2TPH9_ROSNE</name>
<keyword evidence="12" id="KW-0808">Transferase</keyword>
<evidence type="ECO:0000256" key="9">
    <source>
        <dbReference type="SAM" id="MobiDB-lite"/>
    </source>
</evidence>
<dbReference type="InterPro" id="IPR017441">
    <property type="entry name" value="Protein_kinase_ATP_BS"/>
</dbReference>
<dbReference type="SMART" id="SM00240">
    <property type="entry name" value="FHA"/>
    <property type="match status" value="1"/>
</dbReference>
<feature type="region of interest" description="Disordered" evidence="9">
    <location>
        <begin position="256"/>
        <end position="278"/>
    </location>
</feature>
<feature type="region of interest" description="Disordered" evidence="9">
    <location>
        <begin position="751"/>
        <end position="780"/>
    </location>
</feature>
<keyword evidence="3" id="KW-0813">Transport</keyword>
<feature type="compositionally biased region" description="Basic and acidic residues" evidence="9">
    <location>
        <begin position="669"/>
        <end position="681"/>
    </location>
</feature>
<dbReference type="GO" id="GO:0005524">
    <property type="term" value="F:ATP binding"/>
    <property type="evidence" value="ECO:0007669"/>
    <property type="project" value="UniProtKB-UniRule"/>
</dbReference>
<feature type="compositionally biased region" description="Polar residues" evidence="9">
    <location>
        <begin position="767"/>
        <end position="777"/>
    </location>
</feature>
<keyword evidence="13" id="KW-1185">Reference proteome</keyword>
<feature type="domain" description="FHA" evidence="10">
    <location>
        <begin position="114"/>
        <end position="167"/>
    </location>
</feature>
<evidence type="ECO:0000256" key="6">
    <source>
        <dbReference type="ARBA" id="ARBA00023006"/>
    </source>
</evidence>
<dbReference type="PANTHER" id="PTHR24348">
    <property type="entry name" value="SERINE/THREONINE-PROTEIN KINASE UNC-51-RELATED"/>
    <property type="match status" value="1"/>
</dbReference>
<comment type="subcellular location">
    <subcellularLocation>
        <location evidence="1">Preautophagosomal structure membrane</location>
        <topology evidence="1">Peripheral membrane protein</topology>
    </subcellularLocation>
</comment>
<dbReference type="InterPro" id="IPR008984">
    <property type="entry name" value="SMAD_FHA_dom_sf"/>
</dbReference>
<dbReference type="STRING" id="77044.A0A1W2TPH9"/>
<dbReference type="Gene3D" id="1.10.510.10">
    <property type="entry name" value="Transferase(Phosphotransferase) domain 1"/>
    <property type="match status" value="1"/>
</dbReference>
<organism evidence="12">
    <name type="scientific">Rosellinia necatrix</name>
    <name type="common">White root-rot fungus</name>
    <dbReference type="NCBI Taxonomy" id="77044"/>
    <lineage>
        <taxon>Eukaryota</taxon>
        <taxon>Fungi</taxon>
        <taxon>Dikarya</taxon>
        <taxon>Ascomycota</taxon>
        <taxon>Pezizomycotina</taxon>
        <taxon>Sordariomycetes</taxon>
        <taxon>Xylariomycetidae</taxon>
        <taxon>Xylariales</taxon>
        <taxon>Xylariaceae</taxon>
        <taxon>Rosellinia</taxon>
    </lineage>
</organism>
<feature type="region of interest" description="Disordered" evidence="9">
    <location>
        <begin position="1"/>
        <end position="30"/>
    </location>
</feature>
<keyword evidence="5 8" id="KW-0067">ATP-binding</keyword>
<dbReference type="PROSITE" id="PS50006">
    <property type="entry name" value="FHA_DOMAIN"/>
    <property type="match status" value="1"/>
</dbReference>
<dbReference type="InterPro" id="IPR000719">
    <property type="entry name" value="Prot_kinase_dom"/>
</dbReference>
<evidence type="ECO:0000256" key="1">
    <source>
        <dbReference type="ARBA" id="ARBA00004623"/>
    </source>
</evidence>
<dbReference type="Gene3D" id="2.60.200.20">
    <property type="match status" value="1"/>
</dbReference>
<evidence type="ECO:0000313" key="13">
    <source>
        <dbReference type="Proteomes" id="UP000054516"/>
    </source>
</evidence>
<feature type="region of interest" description="Disordered" evidence="9">
    <location>
        <begin position="609"/>
        <end position="638"/>
    </location>
</feature>
<dbReference type="InterPro" id="IPR011009">
    <property type="entry name" value="Kinase-like_dom_sf"/>
</dbReference>
<dbReference type="PROSITE" id="PS00107">
    <property type="entry name" value="PROTEIN_KINASE_ATP"/>
    <property type="match status" value="1"/>
</dbReference>
<evidence type="ECO:0000313" key="12">
    <source>
        <dbReference type="EMBL" id="GAP90311.1"/>
    </source>
</evidence>
<dbReference type="Pfam" id="PF00069">
    <property type="entry name" value="Pkinase"/>
    <property type="match status" value="1"/>
</dbReference>
<dbReference type="GO" id="GO:0034045">
    <property type="term" value="C:phagophore assembly site membrane"/>
    <property type="evidence" value="ECO:0007669"/>
    <property type="project" value="UniProtKB-SubCell"/>
</dbReference>
<protein>
    <recommendedName>
        <fullName evidence="7">Autophagy-related protein 1</fullName>
    </recommendedName>
</protein>
<dbReference type="FunFam" id="3.30.200.20:FF:000470">
    <property type="entry name" value="Serine/threonine-protein kinase RAD53"/>
    <property type="match status" value="1"/>
</dbReference>
<evidence type="ECO:0000256" key="7">
    <source>
        <dbReference type="ARBA" id="ARBA00030237"/>
    </source>
</evidence>
<dbReference type="AlphaFoldDB" id="A0A1W2TPH9"/>
<dbReference type="InterPro" id="IPR000253">
    <property type="entry name" value="FHA_dom"/>
</dbReference>
<dbReference type="Proteomes" id="UP000054516">
    <property type="component" value="Unassembled WGS sequence"/>
</dbReference>
<proteinExistence type="inferred from homology"/>
<feature type="region of interest" description="Disordered" evidence="9">
    <location>
        <begin position="1177"/>
        <end position="1211"/>
    </location>
</feature>
<feature type="domain" description="Protein kinase" evidence="11">
    <location>
        <begin position="286"/>
        <end position="570"/>
    </location>
</feature>
<dbReference type="InterPro" id="IPR008271">
    <property type="entry name" value="Ser/Thr_kinase_AS"/>
</dbReference>
<evidence type="ECO:0000256" key="3">
    <source>
        <dbReference type="ARBA" id="ARBA00022448"/>
    </source>
</evidence>
<evidence type="ECO:0000259" key="10">
    <source>
        <dbReference type="PROSITE" id="PS50006"/>
    </source>
</evidence>
<gene>
    <name evidence="12" type="ORF">SAMD00023353_4600610</name>
</gene>
<dbReference type="PROSITE" id="PS50011">
    <property type="entry name" value="PROTEIN_KINASE_DOM"/>
    <property type="match status" value="1"/>
</dbReference>
<keyword evidence="4 8" id="KW-0547">Nucleotide-binding</keyword>
<dbReference type="InterPro" id="IPR045269">
    <property type="entry name" value="Atg1-like"/>
</dbReference>
<dbReference type="SUPFAM" id="SSF56112">
    <property type="entry name" value="Protein kinase-like (PK-like)"/>
    <property type="match status" value="1"/>
</dbReference>
<dbReference type="GO" id="GO:0010506">
    <property type="term" value="P:regulation of autophagy"/>
    <property type="evidence" value="ECO:0007669"/>
    <property type="project" value="InterPro"/>
</dbReference>
<sequence length="1211" mass="135744">MDAHDDSQATQQATQNAFDPRRLGQQNSGFSDKDVSDIICLLHPITEATSREVERIASSPEYARHTAGKYTADTINSDLHRKDDARGFGRNRGIGDHALVLRLSSTLKDPSLGFTFGRNRSRCDMCFSFDPGRRLSNIHFRIYVNSYGIVLLEDQSTNGTVVDNKLLRKRPDPRTGETPCTRHTLESGSTIKIVMHESTYDLIFLVRIPSRDGEYEDAYMRNLEPYLLKLNGIEDLNKTIGPGPSGHVQLFAPTRGTGSNNQAGRATDLPRPPNRLPREWRGGDKYARVCVIGKGAFATVHKVTSKFDGSPYAAKELDKRKFMKNGVLDQKVENEMKIMQKVQHPNIVQYIEHFDWDVHQFIIIMEYVSGGDLGRFVHDHGAIAEAHAQTIAKQLVDALGYLHDNRITHRDVKPDNILIHSTGPIVVKLTDFGLSKMIDTEQTFLKTFCGTLLYCAPEVYMEYSSYDNYGQRTNRRTRQPVERERYDHAVDIWSLGGVLFYTLTGSPPFPVKNGITYTELLDHIIKTPLNTLPLFTSSVSWEGRDFLSRMIHVRPETRATISQLKAHPWLTRMSSPTDKEFDEDLGYSASQLSLDDSDNQSSQLLIAGASSLREPEPDFSMGFESETEDHTTAPTHAPKLFGEVSAVGSSGVIDEERLNLPVSESGSSETERQQSEVRDSFEDSDNFSTPRANVHQTQNVLLSATSQPDNSRSAILDIGSQSLGGASSILENLNMKSVANAGSGFMSSRISNVGTSKRKPSYDTSDEYNASNTNANPSIKRLKSGRDINALEGEDDLLASMPQVVRSDTGRQIDYPMHKMIYWDGKDDTTWHLNYPEMTHLQYNAFELAAEKRKEEFGPGKTPLWELAMKHFPPTHDSKKPFARAHIDGIHQEGHARNSVDWDPPSTALLDTLDNGFGSQLSNSVSDGHIQSGTPPALETSYLPKTEVGILRSTPGTTLADISIPFHDPILSWGRDRSNTVIFEPIMEAKVPKNAFRILLWREGYSASTSEFRPWEPTRSVSTATMQASLELDSYAFYIATKATNGIRINGNPLPSHEPKNTKAACKYWMKLYHGDSIVFWGGDKPQNQAGLIFECFWGGSSMMRPADEPPTCVPAPIASRLDRQWPRALKSLRHCQLNEEGQMDQETRMHNMLREQERCRAFEQKRLEAIRRLARVASSSTPPTNRAPERTRIDPPVYRFAPPGRAQGNR</sequence>
<evidence type="ECO:0000256" key="8">
    <source>
        <dbReference type="PROSITE-ProRule" id="PRU10141"/>
    </source>
</evidence>
<dbReference type="OrthoDB" id="504170at2759"/>
<dbReference type="GO" id="GO:0004674">
    <property type="term" value="F:protein serine/threonine kinase activity"/>
    <property type="evidence" value="ECO:0007669"/>
    <property type="project" value="InterPro"/>
</dbReference>
<evidence type="ECO:0000256" key="2">
    <source>
        <dbReference type="ARBA" id="ARBA00005575"/>
    </source>
</evidence>
<reference evidence="12" key="1">
    <citation type="submission" date="2016-03" db="EMBL/GenBank/DDBJ databases">
        <title>Draft genome sequence of Rosellinia necatrix.</title>
        <authorList>
            <person name="Kanematsu S."/>
        </authorList>
    </citation>
    <scope>NUCLEOTIDE SEQUENCE [LARGE SCALE GENOMIC DNA]</scope>
    <source>
        <strain evidence="12">W97</strain>
    </source>
</reference>
<feature type="region of interest" description="Disordered" evidence="9">
    <location>
        <begin position="652"/>
        <end position="694"/>
    </location>
</feature>
<accession>A0A1W2TPH9</accession>
<dbReference type="Pfam" id="PF00498">
    <property type="entry name" value="FHA"/>
    <property type="match status" value="1"/>
</dbReference>
<keyword evidence="6" id="KW-0072">Autophagy</keyword>
<keyword evidence="12" id="KW-0418">Kinase</keyword>
<evidence type="ECO:0000256" key="4">
    <source>
        <dbReference type="ARBA" id="ARBA00022741"/>
    </source>
</evidence>
<evidence type="ECO:0000256" key="5">
    <source>
        <dbReference type="ARBA" id="ARBA00022840"/>
    </source>
</evidence>
<comment type="similarity">
    <text evidence="2">Belongs to the protein kinase superfamily. CAMK Ser/Thr protein kinase family. CHEK2 subfamily.</text>
</comment>
<dbReference type="PROSITE" id="PS00108">
    <property type="entry name" value="PROTEIN_KINASE_ST"/>
    <property type="match status" value="1"/>
</dbReference>
<dbReference type="SMART" id="SM00220">
    <property type="entry name" value="S_TKc"/>
    <property type="match status" value="1"/>
</dbReference>
<evidence type="ECO:0000259" key="11">
    <source>
        <dbReference type="PROSITE" id="PS50011"/>
    </source>
</evidence>
<dbReference type="GO" id="GO:0006914">
    <property type="term" value="P:autophagy"/>
    <property type="evidence" value="ECO:0007669"/>
    <property type="project" value="UniProtKB-KW"/>
</dbReference>
<dbReference type="EMBL" id="DF977491">
    <property type="protein sequence ID" value="GAP90311.1"/>
    <property type="molecule type" value="Genomic_DNA"/>
</dbReference>
<dbReference type="SUPFAM" id="SSF49879">
    <property type="entry name" value="SMAD/FHA domain"/>
    <property type="match status" value="1"/>
</dbReference>